<dbReference type="RefSeq" id="WP_187713736.1">
    <property type="nucleotide sequence ID" value="NZ_BAABJC010000001.1"/>
</dbReference>
<dbReference type="EMBL" id="CP060780">
    <property type="protein sequence ID" value="QNP42303.1"/>
    <property type="molecule type" value="Genomic_DNA"/>
</dbReference>
<evidence type="ECO:0000313" key="8">
    <source>
        <dbReference type="EMBL" id="QNP42303.1"/>
    </source>
</evidence>
<keyword evidence="3 6" id="KW-0812">Transmembrane</keyword>
<evidence type="ECO:0000256" key="6">
    <source>
        <dbReference type="SAM" id="Phobius"/>
    </source>
</evidence>
<reference evidence="8 9" key="1">
    <citation type="submission" date="2020-08" db="EMBL/GenBank/DDBJ databases">
        <title>Genome sequence of Sphingomonas daechungensis KACC 18115T.</title>
        <authorList>
            <person name="Hyun D.-W."/>
            <person name="Bae J.-W."/>
        </authorList>
    </citation>
    <scope>NUCLEOTIDE SEQUENCE [LARGE SCALE GENOMIC DNA]</scope>
    <source>
        <strain evidence="8 9">KACC 18115</strain>
    </source>
</reference>
<accession>A0ABX6T3S1</accession>
<dbReference type="PANTHER" id="PTHR38459">
    <property type="entry name" value="PROPHAGE BACTOPRENOL-LINKED GLUCOSE TRANSLOCASE HOMOLOG"/>
    <property type="match status" value="1"/>
</dbReference>
<comment type="subcellular location">
    <subcellularLocation>
        <location evidence="1">Membrane</location>
        <topology evidence="1">Multi-pass membrane protein</topology>
    </subcellularLocation>
</comment>
<name>A0ABX6T3S1_9SPHN</name>
<gene>
    <name evidence="8" type="ORF">H9L15_08070</name>
</gene>
<keyword evidence="9" id="KW-1185">Reference proteome</keyword>
<evidence type="ECO:0000256" key="1">
    <source>
        <dbReference type="ARBA" id="ARBA00004141"/>
    </source>
</evidence>
<evidence type="ECO:0000256" key="4">
    <source>
        <dbReference type="ARBA" id="ARBA00022989"/>
    </source>
</evidence>
<sequence length="151" mass="16382">MGSLIARGSATLHSIPFIADILARPAARQLLRYAFAGLCVTQLAALVYSAVVLLLSAHPLFANAVSTAFGLCAGYLVHSRWSFAVDGAGGEGLQVARFLTASFVAFLINSFWVWLLVMILHLPALAPVPMMMLVTPWISFLLNRYWVFKAA</sequence>
<evidence type="ECO:0000256" key="5">
    <source>
        <dbReference type="ARBA" id="ARBA00023136"/>
    </source>
</evidence>
<dbReference type="Pfam" id="PF04138">
    <property type="entry name" value="GtrA_DPMS_TM"/>
    <property type="match status" value="1"/>
</dbReference>
<feature type="transmembrane region" description="Helical" evidence="6">
    <location>
        <begin position="60"/>
        <end position="77"/>
    </location>
</feature>
<feature type="transmembrane region" description="Helical" evidence="6">
    <location>
        <begin position="98"/>
        <end position="122"/>
    </location>
</feature>
<protein>
    <submittedName>
        <fullName evidence="8">GtrA family protein</fullName>
    </submittedName>
</protein>
<feature type="transmembrane region" description="Helical" evidence="6">
    <location>
        <begin position="128"/>
        <end position="147"/>
    </location>
</feature>
<evidence type="ECO:0000259" key="7">
    <source>
        <dbReference type="Pfam" id="PF04138"/>
    </source>
</evidence>
<evidence type="ECO:0000313" key="9">
    <source>
        <dbReference type="Proteomes" id="UP000516134"/>
    </source>
</evidence>
<feature type="transmembrane region" description="Helical" evidence="6">
    <location>
        <begin position="33"/>
        <end position="54"/>
    </location>
</feature>
<proteinExistence type="inferred from homology"/>
<keyword evidence="4 6" id="KW-1133">Transmembrane helix</keyword>
<dbReference type="Proteomes" id="UP000516134">
    <property type="component" value="Chromosome"/>
</dbReference>
<dbReference type="InterPro" id="IPR007267">
    <property type="entry name" value="GtrA_DPMS_TM"/>
</dbReference>
<evidence type="ECO:0000256" key="2">
    <source>
        <dbReference type="ARBA" id="ARBA00009399"/>
    </source>
</evidence>
<keyword evidence="5 6" id="KW-0472">Membrane</keyword>
<dbReference type="InterPro" id="IPR051401">
    <property type="entry name" value="GtrA_CellWall_Glycosyl"/>
</dbReference>
<evidence type="ECO:0000256" key="3">
    <source>
        <dbReference type="ARBA" id="ARBA00022692"/>
    </source>
</evidence>
<dbReference type="PANTHER" id="PTHR38459:SF1">
    <property type="entry name" value="PROPHAGE BACTOPRENOL-LINKED GLUCOSE TRANSLOCASE HOMOLOG"/>
    <property type="match status" value="1"/>
</dbReference>
<feature type="domain" description="GtrA/DPMS transmembrane" evidence="7">
    <location>
        <begin position="32"/>
        <end position="148"/>
    </location>
</feature>
<comment type="similarity">
    <text evidence="2">Belongs to the GtrA family.</text>
</comment>
<organism evidence="8 9">
    <name type="scientific">Sphingomonas daechungensis</name>
    <dbReference type="NCBI Taxonomy" id="1176646"/>
    <lineage>
        <taxon>Bacteria</taxon>
        <taxon>Pseudomonadati</taxon>
        <taxon>Pseudomonadota</taxon>
        <taxon>Alphaproteobacteria</taxon>
        <taxon>Sphingomonadales</taxon>
        <taxon>Sphingomonadaceae</taxon>
        <taxon>Sphingomonas</taxon>
    </lineage>
</organism>